<dbReference type="InterPro" id="IPR050155">
    <property type="entry name" value="HAD-like_hydrolase_sf"/>
</dbReference>
<dbReference type="InterPro" id="IPR041492">
    <property type="entry name" value="HAD_2"/>
</dbReference>
<dbReference type="Pfam" id="PF13419">
    <property type="entry name" value="HAD_2"/>
    <property type="match status" value="1"/>
</dbReference>
<gene>
    <name evidence="2" type="ORF">CAY35_08645</name>
</gene>
<comment type="caution">
    <text evidence="2">The sequence shown here is derived from an EMBL/GenBank/DDBJ whole genome shotgun (WGS) entry which is preliminary data.</text>
</comment>
<dbReference type="InterPro" id="IPR023214">
    <property type="entry name" value="HAD_sf"/>
</dbReference>
<organism evidence="2 3">
    <name type="scientific">Pseudoglutamicibacter cumminsii</name>
    <dbReference type="NCBI Taxonomy" id="156979"/>
    <lineage>
        <taxon>Bacteria</taxon>
        <taxon>Bacillati</taxon>
        <taxon>Actinomycetota</taxon>
        <taxon>Actinomycetes</taxon>
        <taxon>Micrococcales</taxon>
        <taxon>Micrococcaceae</taxon>
        <taxon>Pseudoglutamicibacter</taxon>
    </lineage>
</organism>
<dbReference type="PANTHER" id="PTHR43434:SF26">
    <property type="entry name" value="PYROPHOSPHATASE PPAX"/>
    <property type="match status" value="1"/>
</dbReference>
<evidence type="ECO:0000256" key="1">
    <source>
        <dbReference type="SAM" id="MobiDB-lite"/>
    </source>
</evidence>
<dbReference type="SFLD" id="SFLDG01129">
    <property type="entry name" value="C1.5:_HAD__Beta-PGM__Phosphata"/>
    <property type="match status" value="1"/>
</dbReference>
<evidence type="ECO:0000313" key="2">
    <source>
        <dbReference type="EMBL" id="PWI27206.1"/>
    </source>
</evidence>
<dbReference type="SUPFAM" id="SSF56784">
    <property type="entry name" value="HAD-like"/>
    <property type="match status" value="1"/>
</dbReference>
<evidence type="ECO:0000313" key="3">
    <source>
        <dbReference type="Proteomes" id="UP000245514"/>
    </source>
</evidence>
<accession>A0ABX5L5B0</accession>
<sequence>MGYGADGRVRRRNQRSARPGDGDHGLLQPDAHAHDRGRIPKLVGGLETVAGEDVAIVADAPRWKTVLFDLDGTLINTIPLIVATFHRTFEHFGVQAPDDEVMKSWIGLTLEDTFRPVAGEDAADEWVAVYRKFNQEMHDDAVAPFPGVDRVLADLEAAGCTVGVVTAKLPEMARRGLRVCGLPELSPLVGNGDVERHKPAPDPVLKALELVGAEPVGGAGGAVYVGDAPTDIQAGNAAGVDTVGVTWGAATREQIDAAHPGQVATSMAELHKILLPGG</sequence>
<proteinExistence type="predicted"/>
<dbReference type="Gene3D" id="1.10.150.240">
    <property type="entry name" value="Putative phosphatase, domain 2"/>
    <property type="match status" value="1"/>
</dbReference>
<name>A0ABX5L5B0_9MICC</name>
<dbReference type="SFLD" id="SFLDG01135">
    <property type="entry name" value="C1.5.6:_HAD__Beta-PGM__Phospha"/>
    <property type="match status" value="1"/>
</dbReference>
<dbReference type="EMBL" id="QFWG01000013">
    <property type="protein sequence ID" value="PWI27206.1"/>
    <property type="molecule type" value="Genomic_DNA"/>
</dbReference>
<dbReference type="InterPro" id="IPR023198">
    <property type="entry name" value="PGP-like_dom2"/>
</dbReference>
<dbReference type="Proteomes" id="UP000245514">
    <property type="component" value="Unassembled WGS sequence"/>
</dbReference>
<feature type="region of interest" description="Disordered" evidence="1">
    <location>
        <begin position="1"/>
        <end position="32"/>
    </location>
</feature>
<keyword evidence="3" id="KW-1185">Reference proteome</keyword>
<dbReference type="PANTHER" id="PTHR43434">
    <property type="entry name" value="PHOSPHOGLYCOLATE PHOSPHATASE"/>
    <property type="match status" value="1"/>
</dbReference>
<dbReference type="InterPro" id="IPR036412">
    <property type="entry name" value="HAD-like_sf"/>
</dbReference>
<protein>
    <recommendedName>
        <fullName evidence="4">HAD family hydrolase</fullName>
    </recommendedName>
</protein>
<evidence type="ECO:0008006" key="4">
    <source>
        <dbReference type="Google" id="ProtNLM"/>
    </source>
</evidence>
<dbReference type="SFLD" id="SFLDS00003">
    <property type="entry name" value="Haloacid_Dehalogenase"/>
    <property type="match status" value="1"/>
</dbReference>
<dbReference type="Gene3D" id="3.40.50.1000">
    <property type="entry name" value="HAD superfamily/HAD-like"/>
    <property type="match status" value="1"/>
</dbReference>
<reference evidence="2 3" key="1">
    <citation type="submission" date="2018-05" db="EMBL/GenBank/DDBJ databases">
        <title>Draft Genome Sequence of Arthrobacter cumminsii IME1328, Isolated from a Patient Who Suffered from Foot Ulcers in China.</title>
        <authorList>
            <person name="Li M."/>
            <person name="Jiang Z."/>
            <person name="Sun Q."/>
            <person name="Tong Y."/>
        </authorList>
    </citation>
    <scope>NUCLEOTIDE SEQUENCE [LARGE SCALE GENOMIC DNA]</scope>
    <source>
        <strain evidence="2 3">IME1328</strain>
    </source>
</reference>